<dbReference type="Gene3D" id="3.40.630.30">
    <property type="match status" value="1"/>
</dbReference>
<evidence type="ECO:0000313" key="3">
    <source>
        <dbReference type="Proteomes" id="UP000594688"/>
    </source>
</evidence>
<dbReference type="PROSITE" id="PS51186">
    <property type="entry name" value="GNAT"/>
    <property type="match status" value="1"/>
</dbReference>
<dbReference type="AlphaFoldDB" id="A0A7T0G136"/>
<dbReference type="Pfam" id="PF13508">
    <property type="entry name" value="Acetyltransf_7"/>
    <property type="match status" value="1"/>
</dbReference>
<dbReference type="Proteomes" id="UP000594688">
    <property type="component" value="Chromosome"/>
</dbReference>
<dbReference type="GO" id="GO:0016747">
    <property type="term" value="F:acyltransferase activity, transferring groups other than amino-acyl groups"/>
    <property type="evidence" value="ECO:0007669"/>
    <property type="project" value="InterPro"/>
</dbReference>
<dbReference type="InterPro" id="IPR016181">
    <property type="entry name" value="Acyl_CoA_acyltransferase"/>
</dbReference>
<gene>
    <name evidence="2" type="ORF">G3M70_14580</name>
</gene>
<dbReference type="KEGG" id="nli:G3M70_14580"/>
<reference evidence="2 3" key="1">
    <citation type="submission" date="2020-02" db="EMBL/GenBank/DDBJ databases">
        <title>Genomic and physiological characterization of two novel Nitrospinaceae genera.</title>
        <authorList>
            <person name="Mueller A.J."/>
            <person name="Jung M.-Y."/>
            <person name="Strachan C.R."/>
            <person name="Herbold C.W."/>
            <person name="Kirkegaard R.H."/>
            <person name="Daims H."/>
        </authorList>
    </citation>
    <scope>NUCLEOTIDE SEQUENCE [LARGE SCALE GENOMIC DNA]</scope>
    <source>
        <strain evidence="2">EB</strain>
    </source>
</reference>
<evidence type="ECO:0000313" key="2">
    <source>
        <dbReference type="EMBL" id="QPJ63034.1"/>
    </source>
</evidence>
<keyword evidence="2" id="KW-0808">Transferase</keyword>
<dbReference type="InterPro" id="IPR000182">
    <property type="entry name" value="GNAT_dom"/>
</dbReference>
<name>A0A7T0G136_9BACT</name>
<feature type="domain" description="N-acetyltransferase" evidence="1">
    <location>
        <begin position="157"/>
        <end position="368"/>
    </location>
</feature>
<dbReference type="EMBL" id="CP048685">
    <property type="protein sequence ID" value="QPJ63034.1"/>
    <property type="molecule type" value="Genomic_DNA"/>
</dbReference>
<dbReference type="CDD" id="cd04301">
    <property type="entry name" value="NAT_SF"/>
    <property type="match status" value="1"/>
</dbReference>
<evidence type="ECO:0000259" key="1">
    <source>
        <dbReference type="PROSITE" id="PS51186"/>
    </source>
</evidence>
<proteinExistence type="predicted"/>
<accession>A0A7T0G136</accession>
<sequence>MPRFEEKEISRNIEIDPIKVVTAVNKESRMLHATKNIKQWCHLYYLRRKNDGGVIKKDDLVEALNLVNQDLRCKNYKIIFIAMGYSIEEVSEAIDSFENIKESSRVEIVVSSIPEFHGEDGGRNSASILRASAVTSTTDLFSMLRKAFIKQRVKGWVKIRPLQGKKELKDYFSLRYDVWNNLGYIPKEKNADILKMELDFSDRFSYPLGAFDQNQNIIGCARLVFPMHQVQLYYEKYVDEIVREANDPVLSQNFQVLEKFQHPFDILESFNGFDDYYSSMVKRKINKAEVSRVIVHPDFRGRWLGEVLVDSLIDTAYCSFQIKELFLACESKNEGFYSKCGFEILEGLSCERFANVNVPAIAMGLKLF</sequence>
<dbReference type="SUPFAM" id="SSF55729">
    <property type="entry name" value="Acyl-CoA N-acyltransferases (Nat)"/>
    <property type="match status" value="1"/>
</dbReference>
<protein>
    <submittedName>
        <fullName evidence="2">GNAT family N-acetyltransferase</fullName>
    </submittedName>
</protein>
<organism evidence="2 3">
    <name type="scientific">Candidatus Nitronauta litoralis</name>
    <dbReference type="NCBI Taxonomy" id="2705533"/>
    <lineage>
        <taxon>Bacteria</taxon>
        <taxon>Pseudomonadati</taxon>
        <taxon>Nitrospinota/Tectimicrobiota group</taxon>
        <taxon>Nitrospinota</taxon>
        <taxon>Nitrospinia</taxon>
        <taxon>Nitrospinales</taxon>
        <taxon>Nitrospinaceae</taxon>
        <taxon>Candidatus Nitronauta</taxon>
    </lineage>
</organism>